<dbReference type="EMBL" id="JAVHJL010000003">
    <property type="protein sequence ID" value="KAK6507856.1"/>
    <property type="molecule type" value="Genomic_DNA"/>
</dbReference>
<evidence type="ECO:0000256" key="9">
    <source>
        <dbReference type="ARBA" id="ARBA00022989"/>
    </source>
</evidence>
<organism evidence="18 19">
    <name type="scientific">Arthrobotrys musiformis</name>
    <dbReference type="NCBI Taxonomy" id="47236"/>
    <lineage>
        <taxon>Eukaryota</taxon>
        <taxon>Fungi</taxon>
        <taxon>Dikarya</taxon>
        <taxon>Ascomycota</taxon>
        <taxon>Pezizomycotina</taxon>
        <taxon>Orbiliomycetes</taxon>
        <taxon>Orbiliales</taxon>
        <taxon>Orbiliaceae</taxon>
        <taxon>Arthrobotrys</taxon>
    </lineage>
</organism>
<keyword evidence="8 16" id="KW-0732">Signal</keyword>
<keyword evidence="6" id="KW-0325">Glycoprotein</keyword>
<evidence type="ECO:0000256" key="2">
    <source>
        <dbReference type="ARBA" id="ARBA00004589"/>
    </source>
</evidence>
<evidence type="ECO:0000256" key="16">
    <source>
        <dbReference type="SAM" id="SignalP"/>
    </source>
</evidence>
<protein>
    <recommendedName>
        <fullName evidence="17">CFEM domain-containing protein</fullName>
    </recommendedName>
</protein>
<keyword evidence="5" id="KW-0964">Secreted</keyword>
<comment type="caution">
    <text evidence="13">Lacks conserved residue(s) required for the propagation of feature annotation.</text>
</comment>
<keyword evidence="19" id="KW-1185">Reference proteome</keyword>
<evidence type="ECO:0000256" key="6">
    <source>
        <dbReference type="ARBA" id="ARBA00022622"/>
    </source>
</evidence>
<comment type="similarity">
    <text evidence="4">Belongs to the RBT5 family.</text>
</comment>
<dbReference type="InterPro" id="IPR051694">
    <property type="entry name" value="Immunoregulatory_rcpt-like"/>
</dbReference>
<sequence>MRISPRPSFTFFFAVSIIGRTLGQLADQVAEKVPECGVTCFTSSLESTTCSSDICICRSKNFFDAFDACIVRDCVTQNEEDDSRLGAYAICREIVFPGVPESTTTITITDSATVPPGTATERVIITTRVVSTARISVDAAPVPPTTVQPGAPTRSSTTTSEGSNGTFEANQIAGGNSRLNTGAIVGIVVGVVVLLALLAFFLYRKFNSMGRADGAGLPMMSDTAGQEWGGIAPNTEAEGGSGTQFGSSGDKKEARRVTRWMDTITSYRFVKVEAR</sequence>
<dbReference type="GO" id="GO:0098552">
    <property type="term" value="C:side of membrane"/>
    <property type="evidence" value="ECO:0007669"/>
    <property type="project" value="UniProtKB-KW"/>
</dbReference>
<keyword evidence="12" id="KW-0449">Lipoprotein</keyword>
<dbReference type="Proteomes" id="UP001370758">
    <property type="component" value="Unassembled WGS sequence"/>
</dbReference>
<feature type="signal peptide" evidence="16">
    <location>
        <begin position="1"/>
        <end position="23"/>
    </location>
</feature>
<name>A0AAV9WH75_9PEZI</name>
<evidence type="ECO:0000256" key="3">
    <source>
        <dbReference type="ARBA" id="ARBA00004613"/>
    </source>
</evidence>
<evidence type="ECO:0000259" key="17">
    <source>
        <dbReference type="PROSITE" id="PS52012"/>
    </source>
</evidence>
<evidence type="ECO:0000256" key="5">
    <source>
        <dbReference type="ARBA" id="ARBA00022525"/>
    </source>
</evidence>
<reference evidence="18 19" key="1">
    <citation type="submission" date="2023-08" db="EMBL/GenBank/DDBJ databases">
        <authorList>
            <person name="Palmer J.M."/>
        </authorList>
    </citation>
    <scope>NUCLEOTIDE SEQUENCE [LARGE SCALE GENOMIC DNA]</scope>
    <source>
        <strain evidence="18 19">TWF481</strain>
    </source>
</reference>
<dbReference type="Pfam" id="PF05730">
    <property type="entry name" value="CFEM"/>
    <property type="match status" value="1"/>
</dbReference>
<dbReference type="PROSITE" id="PS52012">
    <property type="entry name" value="CFEM"/>
    <property type="match status" value="1"/>
</dbReference>
<keyword evidence="13" id="KW-0479">Metal-binding</keyword>
<dbReference type="PANTHER" id="PTHR15549">
    <property type="entry name" value="PAIRED IMMUNOGLOBULIN-LIKE TYPE 2 RECEPTOR"/>
    <property type="match status" value="1"/>
</dbReference>
<evidence type="ECO:0000256" key="1">
    <source>
        <dbReference type="ARBA" id="ARBA00004167"/>
    </source>
</evidence>
<evidence type="ECO:0000313" key="18">
    <source>
        <dbReference type="EMBL" id="KAK6507856.1"/>
    </source>
</evidence>
<evidence type="ECO:0000256" key="13">
    <source>
        <dbReference type="PROSITE-ProRule" id="PRU01356"/>
    </source>
</evidence>
<evidence type="ECO:0000313" key="19">
    <source>
        <dbReference type="Proteomes" id="UP001370758"/>
    </source>
</evidence>
<evidence type="ECO:0000256" key="8">
    <source>
        <dbReference type="ARBA" id="ARBA00022729"/>
    </source>
</evidence>
<evidence type="ECO:0000256" key="10">
    <source>
        <dbReference type="ARBA" id="ARBA00023136"/>
    </source>
</evidence>
<feature type="domain" description="CFEM" evidence="17">
    <location>
        <begin position="8"/>
        <end position="119"/>
    </location>
</feature>
<comment type="caution">
    <text evidence="18">The sequence shown here is derived from an EMBL/GenBank/DDBJ whole genome shotgun (WGS) entry which is preliminary data.</text>
</comment>
<dbReference type="InterPro" id="IPR008427">
    <property type="entry name" value="Extracellular_membr_CFEM_dom"/>
</dbReference>
<feature type="chain" id="PRO_5043508227" description="CFEM domain-containing protein" evidence="16">
    <location>
        <begin position="24"/>
        <end position="275"/>
    </location>
</feature>
<dbReference type="PANTHER" id="PTHR15549:SF30">
    <property type="entry name" value="MID2 DOMAIN-CONTAINING PROTEIN"/>
    <property type="match status" value="1"/>
</dbReference>
<keyword evidence="11" id="KW-1015">Disulfide bond</keyword>
<keyword evidence="7 15" id="KW-0812">Transmembrane</keyword>
<evidence type="ECO:0000256" key="14">
    <source>
        <dbReference type="SAM" id="MobiDB-lite"/>
    </source>
</evidence>
<keyword evidence="9 15" id="KW-1133">Transmembrane helix</keyword>
<dbReference type="GO" id="GO:0071944">
    <property type="term" value="C:cell periphery"/>
    <property type="evidence" value="ECO:0007669"/>
    <property type="project" value="UniProtKB-ARBA"/>
</dbReference>
<accession>A0AAV9WH75</accession>
<evidence type="ECO:0000256" key="7">
    <source>
        <dbReference type="ARBA" id="ARBA00022692"/>
    </source>
</evidence>
<gene>
    <name evidence="18" type="ORF">TWF481_006278</name>
</gene>
<keyword evidence="10 15" id="KW-0472">Membrane</keyword>
<keyword evidence="6" id="KW-0336">GPI-anchor</keyword>
<feature type="region of interest" description="Disordered" evidence="14">
    <location>
        <begin position="140"/>
        <end position="169"/>
    </location>
</feature>
<evidence type="ECO:0000256" key="12">
    <source>
        <dbReference type="ARBA" id="ARBA00023288"/>
    </source>
</evidence>
<feature type="transmembrane region" description="Helical" evidence="15">
    <location>
        <begin position="183"/>
        <end position="203"/>
    </location>
</feature>
<dbReference type="AlphaFoldDB" id="A0AAV9WH75"/>
<keyword evidence="13" id="KW-0408">Iron</keyword>
<comment type="subcellular location">
    <subcellularLocation>
        <location evidence="2">Membrane</location>
        <topology evidence="2">Lipid-anchor</topology>
        <topology evidence="2">GPI-anchor</topology>
    </subcellularLocation>
    <subcellularLocation>
        <location evidence="1">Membrane</location>
        <topology evidence="1">Single-pass membrane protein</topology>
    </subcellularLocation>
    <subcellularLocation>
        <location evidence="3">Secreted</location>
    </subcellularLocation>
</comment>
<evidence type="ECO:0000256" key="15">
    <source>
        <dbReference type="SAM" id="Phobius"/>
    </source>
</evidence>
<dbReference type="GO" id="GO:0005576">
    <property type="term" value="C:extracellular region"/>
    <property type="evidence" value="ECO:0007669"/>
    <property type="project" value="UniProtKB-SubCell"/>
</dbReference>
<keyword evidence="13" id="KW-0349">Heme</keyword>
<evidence type="ECO:0000256" key="4">
    <source>
        <dbReference type="ARBA" id="ARBA00010031"/>
    </source>
</evidence>
<evidence type="ECO:0000256" key="11">
    <source>
        <dbReference type="ARBA" id="ARBA00023157"/>
    </source>
</evidence>
<proteinExistence type="inferred from homology"/>
<feature type="binding site" description="axial binding residue" evidence="13">
    <location>
        <position position="53"/>
    </location>
    <ligand>
        <name>heme</name>
        <dbReference type="ChEBI" id="CHEBI:30413"/>
    </ligand>
    <ligandPart>
        <name>Fe</name>
        <dbReference type="ChEBI" id="CHEBI:18248"/>
    </ligandPart>
</feature>
<dbReference type="GO" id="GO:0046872">
    <property type="term" value="F:metal ion binding"/>
    <property type="evidence" value="ECO:0007669"/>
    <property type="project" value="UniProtKB-UniRule"/>
</dbReference>
<feature type="compositionally biased region" description="Low complexity" evidence="14">
    <location>
        <begin position="153"/>
        <end position="166"/>
    </location>
</feature>